<protein>
    <submittedName>
        <fullName evidence="1">Uncharacterized protein</fullName>
    </submittedName>
</protein>
<gene>
    <name evidence="1" type="ORF">BN4615_P95</name>
</gene>
<dbReference type="EMBL" id="LT559118">
    <property type="protein sequence ID" value="SBO90581.1"/>
    <property type="molecule type" value="Genomic_DNA"/>
</dbReference>
<dbReference type="RefSeq" id="WP_225270016.1">
    <property type="nucleotide sequence ID" value="NZ_CP084058.1"/>
</dbReference>
<name>A0A1M4DVL3_9ACTN</name>
<reference evidence="1" key="1">
    <citation type="submission" date="2016-04" db="EMBL/GenBank/DDBJ databases">
        <authorList>
            <person name="Evans L.H."/>
            <person name="Alamgir A."/>
            <person name="Owens N."/>
            <person name="Weber N.D."/>
            <person name="Virtaneva K."/>
            <person name="Barbian K."/>
            <person name="Babar A."/>
            <person name="Rosenke K."/>
        </authorList>
    </citation>
    <scope>NUCLEOTIDE SEQUENCE</scope>
    <source>
        <strain evidence="1">Nono1</strain>
    </source>
</reference>
<dbReference type="AlphaFoldDB" id="A0A1M4DVL3"/>
<organism evidence="1">
    <name type="scientific">Nonomuraea gerenzanensis</name>
    <dbReference type="NCBI Taxonomy" id="93944"/>
    <lineage>
        <taxon>Bacteria</taxon>
        <taxon>Bacillati</taxon>
        <taxon>Actinomycetota</taxon>
        <taxon>Actinomycetes</taxon>
        <taxon>Streptosporangiales</taxon>
        <taxon>Streptosporangiaceae</taxon>
        <taxon>Nonomuraea</taxon>
    </lineage>
</organism>
<proteinExistence type="predicted"/>
<accession>A0A1M4DVL3</accession>
<sequence>MEYAPIGDTDDYAVRVKGRQEDEIRNAGDAFRKLGAVLGRSAGLAQVDGEADLYEYDVDEDRYEAVEGMGLEYARINDHDAYSVRDQEHPGDLRASGDDWRKLGMIL</sequence>
<evidence type="ECO:0000313" key="1">
    <source>
        <dbReference type="EMBL" id="SBO90581.1"/>
    </source>
</evidence>